<dbReference type="GeneTree" id="ENSGT00940000156959"/>
<reference evidence="3" key="2">
    <citation type="submission" date="2025-09" db="UniProtKB">
        <authorList>
            <consortium name="Ensembl"/>
        </authorList>
    </citation>
    <scope>IDENTIFICATION</scope>
</reference>
<dbReference type="Proteomes" id="UP000264820">
    <property type="component" value="Unplaced"/>
</dbReference>
<dbReference type="STRING" id="109280.ENSHCOP00000017096"/>
<evidence type="ECO:0000313" key="3">
    <source>
        <dbReference type="Ensembl" id="ENSHCOP00000017096.1"/>
    </source>
</evidence>
<proteinExistence type="predicted"/>
<evidence type="ECO:0000313" key="4">
    <source>
        <dbReference type="Proteomes" id="UP000264820"/>
    </source>
</evidence>
<accession>A0A3Q2YGF8</accession>
<dbReference type="AlphaFoldDB" id="A0A3Q2YGF8"/>
<keyword evidence="4" id="KW-1185">Reference proteome</keyword>
<keyword evidence="1" id="KW-0175">Coiled coil</keyword>
<feature type="coiled-coil region" evidence="1">
    <location>
        <begin position="60"/>
        <end position="108"/>
    </location>
</feature>
<dbReference type="InterPro" id="IPR022082">
    <property type="entry name" value="Noelin_dom"/>
</dbReference>
<dbReference type="Pfam" id="PF12308">
    <property type="entry name" value="Noelin-1"/>
    <property type="match status" value="1"/>
</dbReference>
<name>A0A3Q2YGF8_HIPCM</name>
<dbReference type="OMA" id="YGHETII"/>
<evidence type="ECO:0000259" key="2">
    <source>
        <dbReference type="Pfam" id="PF12308"/>
    </source>
</evidence>
<feature type="domain" description="Noelin" evidence="2">
    <location>
        <begin position="22"/>
        <end position="118"/>
    </location>
</feature>
<protein>
    <recommendedName>
        <fullName evidence="2">Noelin domain-containing protein</fullName>
    </recommendedName>
</protein>
<dbReference type="Ensembl" id="ENSHCOT00000025370.1">
    <property type="protein sequence ID" value="ENSHCOP00000017096.1"/>
    <property type="gene ID" value="ENSHCOG00000020944.1"/>
</dbReference>
<organism evidence="3 4">
    <name type="scientific">Hippocampus comes</name>
    <name type="common">Tiger tail seahorse</name>
    <dbReference type="NCBI Taxonomy" id="109280"/>
    <lineage>
        <taxon>Eukaryota</taxon>
        <taxon>Metazoa</taxon>
        <taxon>Chordata</taxon>
        <taxon>Craniata</taxon>
        <taxon>Vertebrata</taxon>
        <taxon>Euteleostomi</taxon>
        <taxon>Actinopterygii</taxon>
        <taxon>Neopterygii</taxon>
        <taxon>Teleostei</taxon>
        <taxon>Neoteleostei</taxon>
        <taxon>Acanthomorphata</taxon>
        <taxon>Syngnathiaria</taxon>
        <taxon>Syngnathiformes</taxon>
        <taxon>Syngnathoidei</taxon>
        <taxon>Syngnathidae</taxon>
        <taxon>Hippocampus</taxon>
    </lineage>
</organism>
<sequence>MMMEREFPFSLSHTQTQVGPAERDGWQVFSSAQDSGGGCVCTVLTPLNGACSRDARSKQVRHLLDKVQNMSRSIEDLERRSRQDIGVVEKMEVELRGLENKFKEVEAGHESSRARHYQVSQVFDALVHI</sequence>
<evidence type="ECO:0000256" key="1">
    <source>
        <dbReference type="SAM" id="Coils"/>
    </source>
</evidence>
<reference evidence="3" key="1">
    <citation type="submission" date="2025-08" db="UniProtKB">
        <authorList>
            <consortium name="Ensembl"/>
        </authorList>
    </citation>
    <scope>IDENTIFICATION</scope>
</reference>